<evidence type="ECO:0000313" key="2">
    <source>
        <dbReference type="Proteomes" id="UP000216063"/>
    </source>
</evidence>
<dbReference type="RefSeq" id="WP_094479933.1">
    <property type="nucleotide sequence ID" value="NZ_JACKSC010000333.1"/>
</dbReference>
<dbReference type="Proteomes" id="UP000216063">
    <property type="component" value="Unassembled WGS sequence"/>
</dbReference>
<dbReference type="AlphaFoldDB" id="A0A255DQC5"/>
<evidence type="ECO:0008006" key="3">
    <source>
        <dbReference type="Google" id="ProtNLM"/>
    </source>
</evidence>
<keyword evidence="2" id="KW-1185">Reference proteome</keyword>
<evidence type="ECO:0000313" key="1">
    <source>
        <dbReference type="EMBL" id="OYN79182.1"/>
    </source>
</evidence>
<organism evidence="1 2">
    <name type="scientific">Mycolicibacterium sphagni</name>
    <dbReference type="NCBI Taxonomy" id="1786"/>
    <lineage>
        <taxon>Bacteria</taxon>
        <taxon>Bacillati</taxon>
        <taxon>Actinomycetota</taxon>
        <taxon>Actinomycetes</taxon>
        <taxon>Mycobacteriales</taxon>
        <taxon>Mycobacteriaceae</taxon>
        <taxon>Mycolicibacterium</taxon>
    </lineage>
</organism>
<name>A0A255DQC5_9MYCO</name>
<accession>A0A255DQC5</accession>
<dbReference type="InterPro" id="IPR022536">
    <property type="entry name" value="EspC"/>
</dbReference>
<gene>
    <name evidence="1" type="ORF">CG716_12475</name>
</gene>
<dbReference type="EMBL" id="NOZR01000009">
    <property type="protein sequence ID" value="OYN79182.1"/>
    <property type="molecule type" value="Genomic_DNA"/>
</dbReference>
<sequence length="93" mass="9787">MGNTRVDTSAVRAAAQRFEAAAGVLERASLSRLHFDGSVAGRMHTGHGDAVRAALERLAGSVAQWARAADEVAVALRVTADRYGDAELRAAVR</sequence>
<dbReference type="OrthoDB" id="4763847at2"/>
<protein>
    <recommendedName>
        <fullName evidence="3">ESX-1 secretion-associated protein</fullName>
    </recommendedName>
</protein>
<reference evidence="1 2" key="1">
    <citation type="submission" date="2017-07" db="EMBL/GenBank/DDBJ databases">
        <title>The new phylogeny of genus Mycobacterium.</title>
        <authorList>
            <person name="Tortoli E."/>
            <person name="Trovato A."/>
            <person name="Cirillo D.M."/>
        </authorList>
    </citation>
    <scope>NUCLEOTIDE SEQUENCE [LARGE SCALE GENOMIC DNA]</scope>
    <source>
        <strain evidence="1 2">ATCC 33027</strain>
    </source>
</reference>
<proteinExistence type="predicted"/>
<dbReference type="GO" id="GO:0009306">
    <property type="term" value="P:protein secretion"/>
    <property type="evidence" value="ECO:0007669"/>
    <property type="project" value="InterPro"/>
</dbReference>
<dbReference type="Pfam" id="PF10824">
    <property type="entry name" value="T7SS_ESX_EspC"/>
    <property type="match status" value="1"/>
</dbReference>
<comment type="caution">
    <text evidence="1">The sequence shown here is derived from an EMBL/GenBank/DDBJ whole genome shotgun (WGS) entry which is preliminary data.</text>
</comment>